<evidence type="ECO:0000313" key="2">
    <source>
        <dbReference type="EMBL" id="PIU04024.1"/>
    </source>
</evidence>
<dbReference type="InterPro" id="IPR024445">
    <property type="entry name" value="Tnp_ISXO2-like"/>
</dbReference>
<proteinExistence type="predicted"/>
<dbReference type="AlphaFoldDB" id="A0A2M6XED7"/>
<feature type="domain" description="ISXO2-like transposase" evidence="1">
    <location>
        <begin position="3"/>
        <end position="63"/>
    </location>
</feature>
<reference evidence="3" key="1">
    <citation type="submission" date="2017-09" db="EMBL/GenBank/DDBJ databases">
        <title>Depth-based differentiation of microbial function through sediment-hosted aquifers and enrichment of novel symbionts in the deep terrestrial subsurface.</title>
        <authorList>
            <person name="Probst A.J."/>
            <person name="Ladd B."/>
            <person name="Jarett J.K."/>
            <person name="Geller-Mcgrath D.E."/>
            <person name="Sieber C.M.K."/>
            <person name="Emerson J.B."/>
            <person name="Anantharaman K."/>
            <person name="Thomas B.C."/>
            <person name="Malmstrom R."/>
            <person name="Stieglmeier M."/>
            <person name="Klingl A."/>
            <person name="Woyke T."/>
            <person name="Ryan C.M."/>
            <person name="Banfield J.F."/>
        </authorList>
    </citation>
    <scope>NUCLEOTIDE SEQUENCE [LARGE SCALE GENOMIC DNA]</scope>
</reference>
<accession>A0A2M6XED7</accession>
<organism evidence="2 3">
    <name type="scientific">Candidatus Shapirobacteria bacterium CG08_land_8_20_14_0_20_39_18</name>
    <dbReference type="NCBI Taxonomy" id="1974883"/>
    <lineage>
        <taxon>Bacteria</taxon>
        <taxon>Candidatus Shapironibacteriota</taxon>
    </lineage>
</organism>
<name>A0A2M6XED7_9BACT</name>
<gene>
    <name evidence="2" type="ORF">COT44_00055</name>
</gene>
<dbReference type="Pfam" id="PF12762">
    <property type="entry name" value="DDE_Tnp_IS1595"/>
    <property type="match status" value="1"/>
</dbReference>
<sequence>MGMIKRSNTGKGGEKAYLKHIPNTGKWFLLQQIKDHIDPKARVITDEYYGYTQLKRYGYNQWSI</sequence>
<dbReference type="EMBL" id="PEYO01000001">
    <property type="protein sequence ID" value="PIU04024.1"/>
    <property type="molecule type" value="Genomic_DNA"/>
</dbReference>
<protein>
    <recommendedName>
        <fullName evidence="1">ISXO2-like transposase domain-containing protein</fullName>
    </recommendedName>
</protein>
<dbReference type="Proteomes" id="UP000228996">
    <property type="component" value="Unassembled WGS sequence"/>
</dbReference>
<evidence type="ECO:0000313" key="3">
    <source>
        <dbReference type="Proteomes" id="UP000228996"/>
    </source>
</evidence>
<comment type="caution">
    <text evidence="2">The sequence shown here is derived from an EMBL/GenBank/DDBJ whole genome shotgun (WGS) entry which is preliminary data.</text>
</comment>
<evidence type="ECO:0000259" key="1">
    <source>
        <dbReference type="Pfam" id="PF12762"/>
    </source>
</evidence>